<dbReference type="Proteomes" id="UP001632037">
    <property type="component" value="Unassembled WGS sequence"/>
</dbReference>
<dbReference type="EMBL" id="JBIMZQ010000005">
    <property type="protein sequence ID" value="KAL3671770.1"/>
    <property type="molecule type" value="Genomic_DNA"/>
</dbReference>
<dbReference type="PANTHER" id="PTHR10190">
    <property type="entry name" value="EYES ABSENT"/>
    <property type="match status" value="1"/>
</dbReference>
<name>A0ABD3G138_9STRA</name>
<evidence type="ECO:0000256" key="3">
    <source>
        <dbReference type="ARBA" id="ARBA00022801"/>
    </source>
</evidence>
<keyword evidence="10" id="KW-0472">Membrane</keyword>
<proteinExistence type="inferred from homology"/>
<evidence type="ECO:0000256" key="1">
    <source>
        <dbReference type="ARBA" id="ARBA00010501"/>
    </source>
</evidence>
<feature type="region of interest" description="Disordered" evidence="9">
    <location>
        <begin position="355"/>
        <end position="376"/>
    </location>
</feature>
<dbReference type="Gene3D" id="3.40.50.12350">
    <property type="match status" value="1"/>
</dbReference>
<evidence type="ECO:0000256" key="7">
    <source>
        <dbReference type="PIRSR" id="PIRSR628472-1"/>
    </source>
</evidence>
<evidence type="ECO:0000256" key="5">
    <source>
        <dbReference type="ARBA" id="ARBA00022912"/>
    </source>
</evidence>
<reference evidence="11 12" key="1">
    <citation type="submission" date="2024-09" db="EMBL/GenBank/DDBJ databases">
        <title>Genome sequencing and assembly of Phytophthora oleae, isolate VK10A, causative agent of rot of olive drupes.</title>
        <authorList>
            <person name="Conti Taguali S."/>
            <person name="Riolo M."/>
            <person name="La Spada F."/>
            <person name="Cacciola S.O."/>
            <person name="Dionisio G."/>
        </authorList>
    </citation>
    <scope>NUCLEOTIDE SEQUENCE [LARGE SCALE GENOMIC DNA]</scope>
    <source>
        <strain evidence="11 12">VK10A</strain>
    </source>
</reference>
<sequence length="517" mass="57411">MLARRTQPPPCDAAHSHTLATRNKTLQLTMAALRARIGDAVAKLVLLPVVGVSLCGAVTIILGLQWVEALQRQRQALKWRARLWAMLLSLLLAFLPAKRLEATVTPHCMPPAEKSELDKGTTKLLNSGEKRDAHDGDVDGEGDESCTSRPLKRQRSEPGERDAGEASGQNEDQSDDGDGQRQAGDEEEGNEETQRDVLKAKSPVKPRIRRRVFIWDLDETLVLFASLYSGTFAQTHGKEVAPGVALGEQMMTFLLAMLEKHFFFSDLHDTDVDHIAHVAAGTEQQQRQQPTIQERYERIREIYERRGRVDFLHDANSEWFAIRGALIAAIDKFSTGWLHEARQVLELIAESAHTRARSSQPEANPDEATDDSKTEKGERVENINILVTNTQLVPALCKCLIYQLDTFFPIECVYSSAKVHKYRCFETIMKKYEASDVEFIAIGDGLEEEQVSLALGLEFHKIRSLVDLKRLRYDLQLVQISSSSSTPTAAAVDSPTTSVAAAQMSVASSPIGQTAVV</sequence>
<evidence type="ECO:0000313" key="11">
    <source>
        <dbReference type="EMBL" id="KAL3671770.1"/>
    </source>
</evidence>
<evidence type="ECO:0000256" key="2">
    <source>
        <dbReference type="ARBA" id="ARBA00013064"/>
    </source>
</evidence>
<gene>
    <name evidence="11" type="ORF">V7S43_003679</name>
</gene>
<organism evidence="11 12">
    <name type="scientific">Phytophthora oleae</name>
    <dbReference type="NCBI Taxonomy" id="2107226"/>
    <lineage>
        <taxon>Eukaryota</taxon>
        <taxon>Sar</taxon>
        <taxon>Stramenopiles</taxon>
        <taxon>Oomycota</taxon>
        <taxon>Peronosporomycetes</taxon>
        <taxon>Peronosporales</taxon>
        <taxon>Peronosporaceae</taxon>
        <taxon>Phytophthora</taxon>
    </lineage>
</organism>
<feature type="binding site" evidence="8">
    <location>
        <position position="218"/>
    </location>
    <ligand>
        <name>Mg(2+)</name>
        <dbReference type="ChEBI" id="CHEBI:18420"/>
    </ligand>
</feature>
<keyword evidence="10" id="KW-0812">Transmembrane</keyword>
<feature type="binding site" evidence="8">
    <location>
        <position position="444"/>
    </location>
    <ligand>
        <name>Mg(2+)</name>
        <dbReference type="ChEBI" id="CHEBI:18420"/>
    </ligand>
</feature>
<dbReference type="GO" id="GO:0004725">
    <property type="term" value="F:protein tyrosine phosphatase activity"/>
    <property type="evidence" value="ECO:0007669"/>
    <property type="project" value="UniProtKB-EC"/>
</dbReference>
<keyword evidence="12" id="KW-1185">Reference proteome</keyword>
<comment type="similarity">
    <text evidence="1">Belongs to the HAD-like hydrolase superfamily. EYA family.</text>
</comment>
<feature type="region of interest" description="Disordered" evidence="9">
    <location>
        <begin position="126"/>
        <end position="199"/>
    </location>
</feature>
<feature type="compositionally biased region" description="Basic and acidic residues" evidence="9">
    <location>
        <begin position="154"/>
        <end position="164"/>
    </location>
</feature>
<feature type="compositionally biased region" description="Basic and acidic residues" evidence="9">
    <location>
        <begin position="128"/>
        <end position="137"/>
    </location>
</feature>
<comment type="caution">
    <text evidence="11">The sequence shown here is derived from an EMBL/GenBank/DDBJ whole genome shotgun (WGS) entry which is preliminary data.</text>
</comment>
<evidence type="ECO:0000256" key="10">
    <source>
        <dbReference type="SAM" id="Phobius"/>
    </source>
</evidence>
<dbReference type="PANTHER" id="PTHR10190:SF16">
    <property type="entry name" value="DEVELOPMENTAL PROTEIN EYES ABSENT"/>
    <property type="match status" value="1"/>
</dbReference>
<feature type="binding site" evidence="8">
    <location>
        <position position="216"/>
    </location>
    <ligand>
        <name>Mg(2+)</name>
        <dbReference type="ChEBI" id="CHEBI:18420"/>
    </ligand>
</feature>
<feature type="active site" description="Proton donor" evidence="7">
    <location>
        <position position="218"/>
    </location>
</feature>
<accession>A0ABD3G138</accession>
<evidence type="ECO:0000256" key="6">
    <source>
        <dbReference type="ARBA" id="ARBA00051722"/>
    </source>
</evidence>
<feature type="active site" description="Nucleophile" evidence="7">
    <location>
        <position position="216"/>
    </location>
</feature>
<keyword evidence="3" id="KW-0378">Hydrolase</keyword>
<keyword evidence="10" id="KW-1133">Transmembrane helix</keyword>
<feature type="transmembrane region" description="Helical" evidence="10">
    <location>
        <begin position="45"/>
        <end position="67"/>
    </location>
</feature>
<evidence type="ECO:0000256" key="4">
    <source>
        <dbReference type="ARBA" id="ARBA00022842"/>
    </source>
</evidence>
<protein>
    <recommendedName>
        <fullName evidence="2">protein-tyrosine-phosphatase</fullName>
        <ecNumber evidence="2">3.1.3.48</ecNumber>
    </recommendedName>
</protein>
<keyword evidence="5" id="KW-0904">Protein phosphatase</keyword>
<dbReference type="InterPro" id="IPR028472">
    <property type="entry name" value="EYA"/>
</dbReference>
<keyword evidence="4 8" id="KW-0460">Magnesium</keyword>
<dbReference type="InterPro" id="IPR038102">
    <property type="entry name" value="EYA_dom_sf"/>
</dbReference>
<evidence type="ECO:0000313" key="12">
    <source>
        <dbReference type="Proteomes" id="UP001632037"/>
    </source>
</evidence>
<evidence type="ECO:0000256" key="9">
    <source>
        <dbReference type="SAM" id="MobiDB-lite"/>
    </source>
</evidence>
<comment type="catalytic activity">
    <reaction evidence="6">
        <text>O-phospho-L-tyrosyl-[protein] + H2O = L-tyrosyl-[protein] + phosphate</text>
        <dbReference type="Rhea" id="RHEA:10684"/>
        <dbReference type="Rhea" id="RHEA-COMP:10136"/>
        <dbReference type="Rhea" id="RHEA-COMP:20101"/>
        <dbReference type="ChEBI" id="CHEBI:15377"/>
        <dbReference type="ChEBI" id="CHEBI:43474"/>
        <dbReference type="ChEBI" id="CHEBI:46858"/>
        <dbReference type="ChEBI" id="CHEBI:61978"/>
        <dbReference type="EC" id="3.1.3.48"/>
    </reaction>
</comment>
<dbReference type="AlphaFoldDB" id="A0ABD3G138"/>
<evidence type="ECO:0000256" key="8">
    <source>
        <dbReference type="PIRSR" id="PIRSR628472-2"/>
    </source>
</evidence>
<comment type="cofactor">
    <cofactor evidence="8">
        <name>Mg(2+)</name>
        <dbReference type="ChEBI" id="CHEBI:18420"/>
    </cofactor>
    <text evidence="8">Binds 1 Mg(2+) ion per subunit.</text>
</comment>
<dbReference type="EC" id="3.1.3.48" evidence="2"/>
<keyword evidence="8" id="KW-0479">Metal-binding</keyword>